<reference evidence="1 2" key="1">
    <citation type="journal article" date="2011" name="Int. J. Syst. Evol. Microbiol.">
        <title>Hymenobacter yonginensis sp. nov., isolated from a mesotrophic artificial lake.</title>
        <authorList>
            <person name="Joung Y."/>
            <person name="Cho S.H."/>
            <person name="Kim H."/>
            <person name="Kim S.B."/>
            <person name="Joh K."/>
        </authorList>
    </citation>
    <scope>NUCLEOTIDE SEQUENCE [LARGE SCALE GENOMIC DNA]</scope>
    <source>
        <strain evidence="1 2">KCTC 22745</strain>
    </source>
</reference>
<dbReference type="RefSeq" id="WP_270126469.1">
    <property type="nucleotide sequence ID" value="NZ_CP115396.1"/>
</dbReference>
<sequence length="142" mass="16148">MLADTPDFLALAYRPDLQVLVARWMRVISLAEMQQGYELLLQAAAQHGCRQWLIDARRRNNTDREGAVWMVQDFLPRLQGQLGGRTALAYLLPPVHLRDPQADAAFPPASFFDGKPFVADRFIDERTALDWLQQMQLASVVP</sequence>
<proteinExistence type="predicted"/>
<evidence type="ECO:0008006" key="3">
    <source>
        <dbReference type="Google" id="ProtNLM"/>
    </source>
</evidence>
<gene>
    <name evidence="1" type="ORF">O9Z63_16635</name>
</gene>
<dbReference type="Proteomes" id="UP001211872">
    <property type="component" value="Chromosome"/>
</dbReference>
<organism evidence="1 2">
    <name type="scientific">Hymenobacter yonginensis</name>
    <dbReference type="NCBI Taxonomy" id="748197"/>
    <lineage>
        <taxon>Bacteria</taxon>
        <taxon>Pseudomonadati</taxon>
        <taxon>Bacteroidota</taxon>
        <taxon>Cytophagia</taxon>
        <taxon>Cytophagales</taxon>
        <taxon>Hymenobacteraceae</taxon>
        <taxon>Hymenobacter</taxon>
    </lineage>
</organism>
<dbReference type="EMBL" id="CP115396">
    <property type="protein sequence ID" value="WBO83992.1"/>
    <property type="molecule type" value="Genomic_DNA"/>
</dbReference>
<name>A0ABY7PMY8_9BACT</name>
<keyword evidence="2" id="KW-1185">Reference proteome</keyword>
<accession>A0ABY7PMY8</accession>
<evidence type="ECO:0000313" key="1">
    <source>
        <dbReference type="EMBL" id="WBO83992.1"/>
    </source>
</evidence>
<evidence type="ECO:0000313" key="2">
    <source>
        <dbReference type="Proteomes" id="UP001211872"/>
    </source>
</evidence>
<protein>
    <recommendedName>
        <fullName evidence="3">STAS/SEC14 domain-containing protein</fullName>
    </recommendedName>
</protein>